<proteinExistence type="predicted"/>
<dbReference type="Proteomes" id="UP000219422">
    <property type="component" value="Chromosome"/>
</dbReference>
<reference evidence="1 2" key="1">
    <citation type="submission" date="2017-10" db="EMBL/GenBank/DDBJ databases">
        <title>Sphingobium yanoikuyae S72.</title>
        <authorList>
            <person name="Sanchez E."/>
            <person name="Bustos P."/>
            <person name="Mendoza P."/>
            <person name="Guo X."/>
            <person name="Mendoza A."/>
        </authorList>
    </citation>
    <scope>NUCLEOTIDE SEQUENCE [LARGE SCALE GENOMIC DNA]</scope>
    <source>
        <strain evidence="1 2">S72</strain>
    </source>
</reference>
<name>A0A291MXX3_SPHYA</name>
<dbReference type="GeneID" id="57776633"/>
<sequence>MDVAINIFVAPSQCWSCGAETSIVTNLMIDRAGERTEFCVGDLTDYRELAGEIATQIPPELGVGAIKMRPSATMGRAYMSNGCAHCDAIFGMHYEIHARYNERHALTISSASATAWMDLVEALIASEDGHLI</sequence>
<dbReference type="RefSeq" id="WP_097383094.1">
    <property type="nucleotide sequence ID" value="NZ_CP023741.1"/>
</dbReference>
<dbReference type="EMBL" id="CP023741">
    <property type="protein sequence ID" value="ATI79841.1"/>
    <property type="molecule type" value="Genomic_DNA"/>
</dbReference>
<accession>A0A291MXX3</accession>
<organism evidence="1 2">
    <name type="scientific">Sphingobium yanoikuyae</name>
    <name type="common">Sphingomonas yanoikuyae</name>
    <dbReference type="NCBI Taxonomy" id="13690"/>
    <lineage>
        <taxon>Bacteria</taxon>
        <taxon>Pseudomonadati</taxon>
        <taxon>Pseudomonadota</taxon>
        <taxon>Alphaproteobacteria</taxon>
        <taxon>Sphingomonadales</taxon>
        <taxon>Sphingomonadaceae</taxon>
        <taxon>Sphingobium</taxon>
    </lineage>
</organism>
<gene>
    <name evidence="1" type="ORF">A6768_07250</name>
</gene>
<evidence type="ECO:0000313" key="2">
    <source>
        <dbReference type="Proteomes" id="UP000219422"/>
    </source>
</evidence>
<evidence type="ECO:0000313" key="1">
    <source>
        <dbReference type="EMBL" id="ATI79841.1"/>
    </source>
</evidence>
<protein>
    <submittedName>
        <fullName evidence="1">Uncharacterized protein</fullName>
    </submittedName>
</protein>
<dbReference type="AlphaFoldDB" id="A0A291MXX3"/>
<dbReference type="KEGG" id="sya:A6768_07250"/>